<reference evidence="3 4" key="1">
    <citation type="journal article" date="2019" name="Commun. Biol.">
        <title>The bagworm genome reveals a unique fibroin gene that provides high tensile strength.</title>
        <authorList>
            <person name="Kono N."/>
            <person name="Nakamura H."/>
            <person name="Ohtoshi R."/>
            <person name="Tomita M."/>
            <person name="Numata K."/>
            <person name="Arakawa K."/>
        </authorList>
    </citation>
    <scope>NUCLEOTIDE SEQUENCE [LARGE SCALE GENOMIC DNA]</scope>
</reference>
<protein>
    <recommendedName>
        <fullName evidence="2">Transposable element P transposase-like GTP-binding insertion domain-containing protein</fullName>
    </recommendedName>
</protein>
<feature type="compositionally biased region" description="Polar residues" evidence="1">
    <location>
        <begin position="52"/>
        <end position="61"/>
    </location>
</feature>
<accession>A0A4C1TNG2</accession>
<dbReference type="Proteomes" id="UP000299102">
    <property type="component" value="Unassembled WGS sequence"/>
</dbReference>
<dbReference type="Pfam" id="PF21788">
    <property type="entry name" value="TNP-like_GBD"/>
    <property type="match status" value="1"/>
</dbReference>
<evidence type="ECO:0000313" key="4">
    <source>
        <dbReference type="Proteomes" id="UP000299102"/>
    </source>
</evidence>
<dbReference type="AlphaFoldDB" id="A0A4C1TNG2"/>
<keyword evidence="4" id="KW-1185">Reference proteome</keyword>
<evidence type="ECO:0000259" key="2">
    <source>
        <dbReference type="Pfam" id="PF21788"/>
    </source>
</evidence>
<evidence type="ECO:0000256" key="1">
    <source>
        <dbReference type="SAM" id="MobiDB-lite"/>
    </source>
</evidence>
<feature type="domain" description="Transposable element P transposase-like GTP-binding insertion" evidence="2">
    <location>
        <begin position="9"/>
        <end position="47"/>
    </location>
</feature>
<dbReference type="InterPro" id="IPR048366">
    <property type="entry name" value="TNP-like_GBD"/>
</dbReference>
<dbReference type="OrthoDB" id="8120989at2759"/>
<comment type="caution">
    <text evidence="3">The sequence shown here is derived from an EMBL/GenBank/DDBJ whole genome shotgun (WGS) entry which is preliminary data.</text>
</comment>
<name>A0A4C1TNG2_EUMVA</name>
<feature type="region of interest" description="Disordered" evidence="1">
    <location>
        <begin position="51"/>
        <end position="72"/>
    </location>
</feature>
<organism evidence="3 4">
    <name type="scientific">Eumeta variegata</name>
    <name type="common">Bagworm moth</name>
    <name type="synonym">Eumeta japonica</name>
    <dbReference type="NCBI Taxonomy" id="151549"/>
    <lineage>
        <taxon>Eukaryota</taxon>
        <taxon>Metazoa</taxon>
        <taxon>Ecdysozoa</taxon>
        <taxon>Arthropoda</taxon>
        <taxon>Hexapoda</taxon>
        <taxon>Insecta</taxon>
        <taxon>Pterygota</taxon>
        <taxon>Neoptera</taxon>
        <taxon>Endopterygota</taxon>
        <taxon>Lepidoptera</taxon>
        <taxon>Glossata</taxon>
        <taxon>Ditrysia</taxon>
        <taxon>Tineoidea</taxon>
        <taxon>Psychidae</taxon>
        <taxon>Oiketicinae</taxon>
        <taxon>Eumeta</taxon>
    </lineage>
</organism>
<evidence type="ECO:0000313" key="3">
    <source>
        <dbReference type="EMBL" id="GBP15207.1"/>
    </source>
</evidence>
<proteinExistence type="predicted"/>
<dbReference type="EMBL" id="BGZK01005724">
    <property type="protein sequence ID" value="GBP15207.1"/>
    <property type="molecule type" value="Genomic_DNA"/>
</dbReference>
<gene>
    <name evidence="3" type="ORF">EVAR_79221_1</name>
</gene>
<sequence>MGMLLEVDVGEHERRLVNKLTEQHVNKDKIPKMKVSVAAQVFSKGVGCNGFGKSQHTSQGVSGDGGVSFDNG</sequence>